<proteinExistence type="predicted"/>
<accession>A0A382ZGP6</accession>
<name>A0A382ZGP6_9ZZZZ</name>
<feature type="non-terminal residue" evidence="3">
    <location>
        <position position="177"/>
    </location>
</feature>
<feature type="compositionally biased region" description="Low complexity" evidence="1">
    <location>
        <begin position="60"/>
        <end position="70"/>
    </location>
</feature>
<protein>
    <recommendedName>
        <fullName evidence="2">DUF4124 domain-containing protein</fullName>
    </recommendedName>
</protein>
<reference evidence="3" key="1">
    <citation type="submission" date="2018-05" db="EMBL/GenBank/DDBJ databases">
        <authorList>
            <person name="Lanie J.A."/>
            <person name="Ng W.-L."/>
            <person name="Kazmierczak K.M."/>
            <person name="Andrzejewski T.M."/>
            <person name="Davidsen T.M."/>
            <person name="Wayne K.J."/>
            <person name="Tettelin H."/>
            <person name="Glass J.I."/>
            <person name="Rusch D."/>
            <person name="Podicherti R."/>
            <person name="Tsui H.-C.T."/>
            <person name="Winkler M.E."/>
        </authorList>
    </citation>
    <scope>NUCLEOTIDE SEQUENCE</scope>
</reference>
<sequence length="177" mass="20106">MFGVIAVTFVLFHAQPSFAGVYKWKDDQGRTHFTDDPSKIPAQYRSPSKIKEMTGMVLSKPVSKSKSPSKNIGRDDKGEAIKEAREADLKSELDRLREFPAAEKQAFEEASAFLEQDIKRYESFKDRPNNLRMTFENLHNTVIKTIPEKKSMAEKLSNIENNIFSEVTGFLQKSLAA</sequence>
<feature type="region of interest" description="Disordered" evidence="1">
    <location>
        <begin position="60"/>
        <end position="80"/>
    </location>
</feature>
<dbReference type="AlphaFoldDB" id="A0A382ZGP6"/>
<evidence type="ECO:0000259" key="2">
    <source>
        <dbReference type="Pfam" id="PF13511"/>
    </source>
</evidence>
<dbReference type="InterPro" id="IPR025392">
    <property type="entry name" value="DUF4124"/>
</dbReference>
<dbReference type="Pfam" id="PF13511">
    <property type="entry name" value="DUF4124"/>
    <property type="match status" value="1"/>
</dbReference>
<feature type="domain" description="DUF4124" evidence="2">
    <location>
        <begin position="11"/>
        <end position="46"/>
    </location>
</feature>
<evidence type="ECO:0000313" key="3">
    <source>
        <dbReference type="EMBL" id="SVD94583.1"/>
    </source>
</evidence>
<organism evidence="3">
    <name type="scientific">marine metagenome</name>
    <dbReference type="NCBI Taxonomy" id="408172"/>
    <lineage>
        <taxon>unclassified sequences</taxon>
        <taxon>metagenomes</taxon>
        <taxon>ecological metagenomes</taxon>
    </lineage>
</organism>
<dbReference type="EMBL" id="UINC01183703">
    <property type="protein sequence ID" value="SVD94583.1"/>
    <property type="molecule type" value="Genomic_DNA"/>
</dbReference>
<evidence type="ECO:0000256" key="1">
    <source>
        <dbReference type="SAM" id="MobiDB-lite"/>
    </source>
</evidence>
<gene>
    <name evidence="3" type="ORF">METZ01_LOCUS447437</name>
</gene>